<feature type="transmembrane region" description="Helical" evidence="7">
    <location>
        <begin position="130"/>
        <end position="147"/>
    </location>
</feature>
<dbReference type="InterPro" id="IPR051633">
    <property type="entry name" value="AceTr"/>
</dbReference>
<dbReference type="InterPro" id="IPR000791">
    <property type="entry name" value="Gpr1/Fun34/SatP-like"/>
</dbReference>
<gene>
    <name evidence="8" type="primary">ATO2</name>
    <name evidence="8" type="ORF">C6P45_002891</name>
</gene>
<feature type="region of interest" description="Disordered" evidence="6">
    <location>
        <begin position="1"/>
        <end position="73"/>
    </location>
</feature>
<dbReference type="AlphaFoldDB" id="A0A9P7B2R9"/>
<evidence type="ECO:0000256" key="5">
    <source>
        <dbReference type="ARBA" id="ARBA00023136"/>
    </source>
</evidence>
<dbReference type="PANTHER" id="PTHR31123:SF1">
    <property type="entry name" value="ACCUMULATION OF DYADS PROTEIN 2-RELATED"/>
    <property type="match status" value="1"/>
</dbReference>
<keyword evidence="9" id="KW-1185">Reference proteome</keyword>
<dbReference type="GO" id="GO:0005886">
    <property type="term" value="C:plasma membrane"/>
    <property type="evidence" value="ECO:0007669"/>
    <property type="project" value="TreeGrafter"/>
</dbReference>
<dbReference type="EMBL" id="PUHR01000282">
    <property type="protein sequence ID" value="KAG0655816.1"/>
    <property type="molecule type" value="Genomic_DNA"/>
</dbReference>
<dbReference type="Proteomes" id="UP000750334">
    <property type="component" value="Unassembled WGS sequence"/>
</dbReference>
<evidence type="ECO:0000256" key="4">
    <source>
        <dbReference type="ARBA" id="ARBA00022989"/>
    </source>
</evidence>
<evidence type="ECO:0000256" key="6">
    <source>
        <dbReference type="SAM" id="MobiDB-lite"/>
    </source>
</evidence>
<feature type="transmembrane region" description="Helical" evidence="7">
    <location>
        <begin position="159"/>
        <end position="178"/>
    </location>
</feature>
<dbReference type="OrthoDB" id="3648309at2759"/>
<comment type="similarity">
    <text evidence="2">Belongs to the acetate uptake transporter (AceTr) (TC 2.A.96) family.</text>
</comment>
<feature type="transmembrane region" description="Helical" evidence="7">
    <location>
        <begin position="279"/>
        <end position="296"/>
    </location>
</feature>
<dbReference type="InterPro" id="IPR047622">
    <property type="entry name" value="GPR1_FUN34_YAAH"/>
</dbReference>
<name>A0A9P7B2R9_MAUEX</name>
<feature type="transmembrane region" description="Helical" evidence="7">
    <location>
        <begin position="247"/>
        <end position="267"/>
    </location>
</feature>
<dbReference type="PANTHER" id="PTHR31123">
    <property type="entry name" value="ACCUMULATION OF DYADS PROTEIN 2-RELATED"/>
    <property type="match status" value="1"/>
</dbReference>
<dbReference type="Pfam" id="PF01184">
    <property type="entry name" value="Gpr1_Fun34_YaaH"/>
    <property type="match status" value="1"/>
</dbReference>
<evidence type="ECO:0000313" key="9">
    <source>
        <dbReference type="Proteomes" id="UP000750334"/>
    </source>
</evidence>
<accession>A0A9P7B2R9</accession>
<feature type="transmembrane region" description="Helical" evidence="7">
    <location>
        <begin position="190"/>
        <end position="210"/>
    </location>
</feature>
<evidence type="ECO:0000256" key="2">
    <source>
        <dbReference type="ARBA" id="ARBA00005587"/>
    </source>
</evidence>
<dbReference type="NCBIfam" id="NF038013">
    <property type="entry name" value="AceTr_1"/>
    <property type="match status" value="1"/>
</dbReference>
<feature type="compositionally biased region" description="Polar residues" evidence="6">
    <location>
        <begin position="1"/>
        <end position="16"/>
    </location>
</feature>
<keyword evidence="5 7" id="KW-0472">Membrane</keyword>
<feature type="transmembrane region" description="Helical" evidence="7">
    <location>
        <begin position="222"/>
        <end position="241"/>
    </location>
</feature>
<evidence type="ECO:0000256" key="3">
    <source>
        <dbReference type="ARBA" id="ARBA00022692"/>
    </source>
</evidence>
<reference evidence="8 9" key="1">
    <citation type="submission" date="2020-11" db="EMBL/GenBank/DDBJ databases">
        <title>Kefir isolates.</title>
        <authorList>
            <person name="Marcisauskas S."/>
            <person name="Kim Y."/>
            <person name="Blasche S."/>
        </authorList>
    </citation>
    <scope>NUCLEOTIDE SEQUENCE [LARGE SCALE GENOMIC DNA]</scope>
    <source>
        <strain evidence="8 9">OG2</strain>
    </source>
</reference>
<keyword evidence="4 7" id="KW-1133">Transmembrane helix</keyword>
<dbReference type="GO" id="GO:0015123">
    <property type="term" value="F:acetate transmembrane transporter activity"/>
    <property type="evidence" value="ECO:0007669"/>
    <property type="project" value="TreeGrafter"/>
</dbReference>
<feature type="compositionally biased region" description="Low complexity" evidence="6">
    <location>
        <begin position="17"/>
        <end position="26"/>
    </location>
</feature>
<keyword evidence="3 7" id="KW-0812">Transmembrane</keyword>
<evidence type="ECO:0000256" key="7">
    <source>
        <dbReference type="SAM" id="Phobius"/>
    </source>
</evidence>
<sequence length="322" mass="35215">MSTRSSVEESSGITALNSVDSDNDNNPVYLKHEDIIPKSTEPQTSHNNNNNNNNDIHSTYTKSNLSSHYDVDDDQQSQGSLLRIFTTGENNQYVYIGRQKFLRSELYEAFGGTLQPGLAPASTHRFANPAPLGLSAFALTTFVLSMCNARAQGIRTPNIVVGLAIFYGGLIQVIAGIWEIALENTFGGTTLSSFGGFWLSFGAINIPWFGIIDAYSGKEEEFANAMGFYLLGWCIFTWGVCTCTMKSTIALFALFFLLGLTFLLLSISEFTQNDSAQQAAGVIGCIVSFIAWYNAYAGLATKQNSYIASHPIPLPSNEKVFF</sequence>
<evidence type="ECO:0000313" key="8">
    <source>
        <dbReference type="EMBL" id="KAG0655816.1"/>
    </source>
</evidence>
<comment type="subcellular location">
    <subcellularLocation>
        <location evidence="1">Membrane</location>
        <topology evidence="1">Multi-pass membrane protein</topology>
    </subcellularLocation>
</comment>
<dbReference type="PROSITE" id="PS01114">
    <property type="entry name" value="GPR1_FUN34_YAAH"/>
    <property type="match status" value="1"/>
</dbReference>
<feature type="compositionally biased region" description="Polar residues" evidence="6">
    <location>
        <begin position="55"/>
        <end position="67"/>
    </location>
</feature>
<proteinExistence type="inferred from homology"/>
<comment type="caution">
    <text evidence="8">The sequence shown here is derived from an EMBL/GenBank/DDBJ whole genome shotgun (WGS) entry which is preliminary data.</text>
</comment>
<evidence type="ECO:0000256" key="1">
    <source>
        <dbReference type="ARBA" id="ARBA00004141"/>
    </source>
</evidence>
<protein>
    <submittedName>
        <fullName evidence="8">Ammonia (Ammonium) transport outward</fullName>
    </submittedName>
</protein>
<organism evidence="8 9">
    <name type="scientific">Maudiozyma exigua</name>
    <name type="common">Yeast</name>
    <name type="synonym">Kazachstania exigua</name>
    <dbReference type="NCBI Taxonomy" id="34358"/>
    <lineage>
        <taxon>Eukaryota</taxon>
        <taxon>Fungi</taxon>
        <taxon>Dikarya</taxon>
        <taxon>Ascomycota</taxon>
        <taxon>Saccharomycotina</taxon>
        <taxon>Saccharomycetes</taxon>
        <taxon>Saccharomycetales</taxon>
        <taxon>Saccharomycetaceae</taxon>
        <taxon>Maudiozyma</taxon>
    </lineage>
</organism>